<dbReference type="RefSeq" id="WP_022985563.1">
    <property type="nucleotide sequence ID" value="NZ_CAXGPP010000119.1"/>
</dbReference>
<dbReference type="AlphaFoldDB" id="A0A418XUY8"/>
<feature type="coiled-coil region" evidence="1">
    <location>
        <begin position="26"/>
        <end position="95"/>
    </location>
</feature>
<dbReference type="EMBL" id="QYYA01000005">
    <property type="protein sequence ID" value="RJG16522.1"/>
    <property type="molecule type" value="Genomic_DNA"/>
</dbReference>
<dbReference type="InterPro" id="IPR016047">
    <property type="entry name" value="M23ase_b-sheet_dom"/>
</dbReference>
<evidence type="ECO:0000313" key="4">
    <source>
        <dbReference type="EMBL" id="RJG16522.1"/>
    </source>
</evidence>
<dbReference type="OrthoDB" id="9784703at2"/>
<evidence type="ECO:0000256" key="1">
    <source>
        <dbReference type="SAM" id="Coils"/>
    </source>
</evidence>
<feature type="domain" description="M23ase beta-sheet core" evidence="3">
    <location>
        <begin position="274"/>
        <end position="367"/>
    </location>
</feature>
<keyword evidence="5" id="KW-1185">Reference proteome</keyword>
<protein>
    <submittedName>
        <fullName evidence="4">Peptidase M23</fullName>
    </submittedName>
</protein>
<proteinExistence type="predicted"/>
<dbReference type="InterPro" id="IPR050570">
    <property type="entry name" value="Cell_wall_metabolism_enzyme"/>
</dbReference>
<keyword evidence="2" id="KW-0732">Signal</keyword>
<dbReference type="Gene3D" id="2.70.70.10">
    <property type="entry name" value="Glucose Permease (Domain IIA)"/>
    <property type="match status" value="1"/>
</dbReference>
<evidence type="ECO:0000313" key="5">
    <source>
        <dbReference type="Proteomes" id="UP000283734"/>
    </source>
</evidence>
<comment type="caution">
    <text evidence="4">The sequence shown here is derived from an EMBL/GenBank/DDBJ whole genome shotgun (WGS) entry which is preliminary data.</text>
</comment>
<sequence length="383" mass="43272">MRLHILLLLLLPALGLAAGTPTKADLEELKSQIRALSDAQGKELRERDALQAELREADLRISRLSKERRQLERKVSESQQRLDALRADQARLARDKQSQLAWLAKTVRASYQTGRQERLKLLLNQEQPDQIARLMRYQEYYQRARAERVQTLSRELSDLQAISVRVNQARSALLDQRSDVQRHAQKLQQAQTARQQTLATLNQSLKERGGSIDRLKSDQNRLEKLLADMQRSLDDIPAEIGGKPFGKLNGKLPWPVEGRIATSYNSRREGALRWQGVILSAPAGTPIRAIHPGRVVYADWLRGYGLLTIVDHGDGYLTLYGHNQSLLREVGEWVATGDPLALAGNTGSNQGSGLYFEIRHRGKAQNPARWCDRRVTLPTLGRL</sequence>
<organism evidence="4 5">
    <name type="scientific">Alcanivorax profundi</name>
    <dbReference type="NCBI Taxonomy" id="2338368"/>
    <lineage>
        <taxon>Bacteria</taxon>
        <taxon>Pseudomonadati</taxon>
        <taxon>Pseudomonadota</taxon>
        <taxon>Gammaproteobacteria</taxon>
        <taxon>Oceanospirillales</taxon>
        <taxon>Alcanivoracaceae</taxon>
        <taxon>Alcanivorax</taxon>
    </lineage>
</organism>
<feature type="chain" id="PRO_5019163807" evidence="2">
    <location>
        <begin position="18"/>
        <end position="383"/>
    </location>
</feature>
<keyword evidence="1" id="KW-0175">Coiled coil</keyword>
<evidence type="ECO:0000259" key="3">
    <source>
        <dbReference type="Pfam" id="PF01551"/>
    </source>
</evidence>
<reference evidence="4 5" key="1">
    <citation type="submission" date="2018-09" db="EMBL/GenBank/DDBJ databases">
        <title>Alcanivorax profundi sp. nov., isolated from 1000 m-depth seawater of the Mariana Trench.</title>
        <authorList>
            <person name="Liu J."/>
        </authorList>
    </citation>
    <scope>NUCLEOTIDE SEQUENCE [LARGE SCALE GENOMIC DNA]</scope>
    <source>
        <strain evidence="4 5">MTEO17</strain>
    </source>
</reference>
<dbReference type="Proteomes" id="UP000283734">
    <property type="component" value="Unassembled WGS sequence"/>
</dbReference>
<dbReference type="InterPro" id="IPR011055">
    <property type="entry name" value="Dup_hybrid_motif"/>
</dbReference>
<dbReference type="PANTHER" id="PTHR21666">
    <property type="entry name" value="PEPTIDASE-RELATED"/>
    <property type="match status" value="1"/>
</dbReference>
<dbReference type="GO" id="GO:0004222">
    <property type="term" value="F:metalloendopeptidase activity"/>
    <property type="evidence" value="ECO:0007669"/>
    <property type="project" value="TreeGrafter"/>
</dbReference>
<evidence type="ECO:0000256" key="2">
    <source>
        <dbReference type="SAM" id="SignalP"/>
    </source>
</evidence>
<accession>A0A418XUY8</accession>
<dbReference type="SUPFAM" id="SSF51261">
    <property type="entry name" value="Duplicated hybrid motif"/>
    <property type="match status" value="1"/>
</dbReference>
<dbReference type="Pfam" id="PF01551">
    <property type="entry name" value="Peptidase_M23"/>
    <property type="match status" value="1"/>
</dbReference>
<dbReference type="FunFam" id="2.70.70.10:FF:000003">
    <property type="entry name" value="Murein hydrolase activator EnvC"/>
    <property type="match status" value="1"/>
</dbReference>
<name>A0A418XUY8_9GAMM</name>
<dbReference type="CDD" id="cd12797">
    <property type="entry name" value="M23_peptidase"/>
    <property type="match status" value="1"/>
</dbReference>
<feature type="signal peptide" evidence="2">
    <location>
        <begin position="1"/>
        <end position="17"/>
    </location>
</feature>
<gene>
    <name evidence="4" type="ORF">D4A39_14855</name>
</gene>
<dbReference type="PANTHER" id="PTHR21666:SF270">
    <property type="entry name" value="MUREIN HYDROLASE ACTIVATOR ENVC"/>
    <property type="match status" value="1"/>
</dbReference>
<dbReference type="Gene3D" id="6.10.250.3150">
    <property type="match status" value="1"/>
</dbReference>